<dbReference type="PANTHER" id="PTHR43283">
    <property type="entry name" value="BETA-LACTAMASE-RELATED"/>
    <property type="match status" value="1"/>
</dbReference>
<accession>A0ABN3VIE4</accession>
<dbReference type="Gene3D" id="3.40.710.10">
    <property type="entry name" value="DD-peptidase/beta-lactamase superfamily"/>
    <property type="match status" value="1"/>
</dbReference>
<proteinExistence type="predicted"/>
<dbReference type="RefSeq" id="WP_344683342.1">
    <property type="nucleotide sequence ID" value="NZ_BAAAUX010000019.1"/>
</dbReference>
<feature type="domain" description="Beta-lactamase-related" evidence="1">
    <location>
        <begin position="23"/>
        <end position="401"/>
    </location>
</feature>
<dbReference type="SUPFAM" id="SSF56601">
    <property type="entry name" value="beta-lactamase/transpeptidase-like"/>
    <property type="match status" value="1"/>
</dbReference>
<evidence type="ECO:0000313" key="3">
    <source>
        <dbReference type="Proteomes" id="UP001500979"/>
    </source>
</evidence>
<dbReference type="InterPro" id="IPR050789">
    <property type="entry name" value="Diverse_Enzym_Activities"/>
</dbReference>
<dbReference type="Pfam" id="PF00144">
    <property type="entry name" value="Beta-lactamase"/>
    <property type="match status" value="1"/>
</dbReference>
<keyword evidence="2" id="KW-0378">Hydrolase</keyword>
<dbReference type="EMBL" id="BAAAUX010000019">
    <property type="protein sequence ID" value="GAA2807375.1"/>
    <property type="molecule type" value="Genomic_DNA"/>
</dbReference>
<keyword evidence="3" id="KW-1185">Reference proteome</keyword>
<dbReference type="InterPro" id="IPR012338">
    <property type="entry name" value="Beta-lactam/transpept-like"/>
</dbReference>
<evidence type="ECO:0000313" key="2">
    <source>
        <dbReference type="EMBL" id="GAA2807375.1"/>
    </source>
</evidence>
<protein>
    <submittedName>
        <fullName evidence="2">Serine hydrolase domain-containing protein</fullName>
    </submittedName>
</protein>
<gene>
    <name evidence="2" type="ORF">GCM10010470_48350</name>
</gene>
<dbReference type="InterPro" id="IPR001466">
    <property type="entry name" value="Beta-lactam-related"/>
</dbReference>
<comment type="caution">
    <text evidence="2">The sequence shown here is derived from an EMBL/GenBank/DDBJ whole genome shotgun (WGS) entry which is preliminary data.</text>
</comment>
<sequence>MSPLEPDVDPREAGFDPARLQRIDRHFARYVDSGKLPGWLVLVARQGRIAHLSTHGARDVEAGLPVETDTLFRIFSMTKPITSLAAMILYEEGALELTDPVSRFIPSFADLRVYTGGPARGPVTRPAAEPMLVWHLLTHTSGLTYGFHNLHPVDAVYRAGGFEFGTPRALDLEGCCDAWAAMPLMFDPGQAWNYGVSTDVLGRVVEVASGQRLDEFFRGRILDPLGMHDTTFGVAEADADRLAALYSADPAGRAVRNEQFGRVGLEVPKALSGGGGLVSSAGDYHRFLRMLLGGGELDGVRIIGNRTLRYMTRNHLPGGADLESIALGSFSEVTNAGKGFGLGFAVVDDPVAGKVLSSAGEFSWGGLASTAFWVDPAEELTVLFLTQLVPSSVHPIRTQLHQLVYQALVD</sequence>
<dbReference type="PANTHER" id="PTHR43283:SF3">
    <property type="entry name" value="BETA-LACTAMASE FAMILY PROTEIN (AFU_ORTHOLOGUE AFUA_5G07500)"/>
    <property type="match status" value="1"/>
</dbReference>
<dbReference type="Proteomes" id="UP001500979">
    <property type="component" value="Unassembled WGS sequence"/>
</dbReference>
<evidence type="ECO:0000259" key="1">
    <source>
        <dbReference type="Pfam" id="PF00144"/>
    </source>
</evidence>
<reference evidence="2 3" key="1">
    <citation type="journal article" date="2019" name="Int. J. Syst. Evol. Microbiol.">
        <title>The Global Catalogue of Microorganisms (GCM) 10K type strain sequencing project: providing services to taxonomists for standard genome sequencing and annotation.</title>
        <authorList>
            <consortium name="The Broad Institute Genomics Platform"/>
            <consortium name="The Broad Institute Genome Sequencing Center for Infectious Disease"/>
            <person name="Wu L."/>
            <person name="Ma J."/>
        </authorList>
    </citation>
    <scope>NUCLEOTIDE SEQUENCE [LARGE SCALE GENOMIC DNA]</scope>
    <source>
        <strain evidence="2 3">JCM 9383</strain>
    </source>
</reference>
<dbReference type="GO" id="GO:0016787">
    <property type="term" value="F:hydrolase activity"/>
    <property type="evidence" value="ECO:0007669"/>
    <property type="project" value="UniProtKB-KW"/>
</dbReference>
<name>A0ABN3VIE4_9PSEU</name>
<organism evidence="2 3">
    <name type="scientific">Saccharopolyspora taberi</name>
    <dbReference type="NCBI Taxonomy" id="60895"/>
    <lineage>
        <taxon>Bacteria</taxon>
        <taxon>Bacillati</taxon>
        <taxon>Actinomycetota</taxon>
        <taxon>Actinomycetes</taxon>
        <taxon>Pseudonocardiales</taxon>
        <taxon>Pseudonocardiaceae</taxon>
        <taxon>Saccharopolyspora</taxon>
    </lineage>
</organism>